<accession>A0A9W4WYF2</accession>
<dbReference type="AlphaFoldDB" id="A0A9W4WYF2"/>
<dbReference type="Proteomes" id="UP001153678">
    <property type="component" value="Unassembled WGS sequence"/>
</dbReference>
<organism evidence="1 2">
    <name type="scientific">Funneliformis geosporum</name>
    <dbReference type="NCBI Taxonomy" id="1117311"/>
    <lineage>
        <taxon>Eukaryota</taxon>
        <taxon>Fungi</taxon>
        <taxon>Fungi incertae sedis</taxon>
        <taxon>Mucoromycota</taxon>
        <taxon>Glomeromycotina</taxon>
        <taxon>Glomeromycetes</taxon>
        <taxon>Glomerales</taxon>
        <taxon>Glomeraceae</taxon>
        <taxon>Funneliformis</taxon>
    </lineage>
</organism>
<protein>
    <submittedName>
        <fullName evidence="1">12801_t:CDS:1</fullName>
    </submittedName>
</protein>
<gene>
    <name evidence="1" type="ORF">FWILDA_LOCUS17178</name>
</gene>
<feature type="non-terminal residue" evidence="1">
    <location>
        <position position="1"/>
    </location>
</feature>
<sequence>QSRLVSVLDPKADNTIEYLNRLTSLTLESGMRASRMMEV</sequence>
<evidence type="ECO:0000313" key="1">
    <source>
        <dbReference type="EMBL" id="CAI2195638.1"/>
    </source>
</evidence>
<evidence type="ECO:0000313" key="2">
    <source>
        <dbReference type="Proteomes" id="UP001153678"/>
    </source>
</evidence>
<name>A0A9W4WYF2_9GLOM</name>
<comment type="caution">
    <text evidence="1">The sequence shown here is derived from an EMBL/GenBank/DDBJ whole genome shotgun (WGS) entry which is preliminary data.</text>
</comment>
<reference evidence="1" key="1">
    <citation type="submission" date="2022-08" db="EMBL/GenBank/DDBJ databases">
        <authorList>
            <person name="Kallberg Y."/>
            <person name="Tangrot J."/>
            <person name="Rosling A."/>
        </authorList>
    </citation>
    <scope>NUCLEOTIDE SEQUENCE</scope>
    <source>
        <strain evidence="1">Wild A</strain>
    </source>
</reference>
<proteinExistence type="predicted"/>
<dbReference type="EMBL" id="CAMKVN010012747">
    <property type="protein sequence ID" value="CAI2195638.1"/>
    <property type="molecule type" value="Genomic_DNA"/>
</dbReference>
<keyword evidence="2" id="KW-1185">Reference proteome</keyword>